<dbReference type="EC" id="4.3.1.17" evidence="5"/>
<dbReference type="VEuPathDB" id="FungiDB:BLGHR1_12027"/>
<evidence type="ECO:0000256" key="4">
    <source>
        <dbReference type="ARBA" id="ARBA00010869"/>
    </source>
</evidence>
<evidence type="ECO:0000256" key="10">
    <source>
        <dbReference type="ARBA" id="ARBA00049406"/>
    </source>
</evidence>
<dbReference type="GO" id="GO:0003941">
    <property type="term" value="F:L-serine ammonia-lyase activity"/>
    <property type="evidence" value="ECO:0007669"/>
    <property type="project" value="UniProtKB-EC"/>
</dbReference>
<evidence type="ECO:0000256" key="1">
    <source>
        <dbReference type="ARBA" id="ARBA00001933"/>
    </source>
</evidence>
<dbReference type="GO" id="GO:0009097">
    <property type="term" value="P:isoleucine biosynthetic process"/>
    <property type="evidence" value="ECO:0007669"/>
    <property type="project" value="TreeGrafter"/>
</dbReference>
<dbReference type="GO" id="GO:0030170">
    <property type="term" value="F:pyridoxal phosphate binding"/>
    <property type="evidence" value="ECO:0007669"/>
    <property type="project" value="InterPro"/>
</dbReference>
<comment type="subcellular location">
    <subcellularLocation>
        <location evidence="2">Cytoplasm</location>
    </subcellularLocation>
</comment>
<keyword evidence="9" id="KW-0456">Lyase</keyword>
<comment type="similarity">
    <text evidence="4">Belongs to the serine/threonine dehydratase family.</text>
</comment>
<organism evidence="13 14">
    <name type="scientific">Blumeria hordei</name>
    <name type="common">Barley powdery mildew</name>
    <name type="synonym">Blumeria graminis f. sp. hordei</name>
    <dbReference type="NCBI Taxonomy" id="2867405"/>
    <lineage>
        <taxon>Eukaryota</taxon>
        <taxon>Fungi</taxon>
        <taxon>Dikarya</taxon>
        <taxon>Ascomycota</taxon>
        <taxon>Pezizomycotina</taxon>
        <taxon>Leotiomycetes</taxon>
        <taxon>Erysiphales</taxon>
        <taxon>Erysiphaceae</taxon>
        <taxon>Blumeria</taxon>
    </lineage>
</organism>
<evidence type="ECO:0000256" key="7">
    <source>
        <dbReference type="ARBA" id="ARBA00022490"/>
    </source>
</evidence>
<dbReference type="PANTHER" id="PTHR48078">
    <property type="entry name" value="THREONINE DEHYDRATASE, MITOCHONDRIAL-RELATED"/>
    <property type="match status" value="1"/>
</dbReference>
<keyword evidence="7" id="KW-0963">Cytoplasm</keyword>
<evidence type="ECO:0000313" key="13">
    <source>
        <dbReference type="EMBL" id="SZF01267.1"/>
    </source>
</evidence>
<evidence type="ECO:0000256" key="6">
    <source>
        <dbReference type="ARBA" id="ARBA00022432"/>
    </source>
</evidence>
<dbReference type="GO" id="GO:0006094">
    <property type="term" value="P:gluconeogenesis"/>
    <property type="evidence" value="ECO:0007669"/>
    <property type="project" value="UniProtKB-KW"/>
</dbReference>
<dbReference type="GO" id="GO:0004794">
    <property type="term" value="F:threonine deaminase activity"/>
    <property type="evidence" value="ECO:0007669"/>
    <property type="project" value="TreeGrafter"/>
</dbReference>
<dbReference type="EMBL" id="UNSH01000036">
    <property type="protein sequence ID" value="SZF01267.1"/>
    <property type="molecule type" value="Genomic_DNA"/>
</dbReference>
<feature type="region of interest" description="Disordered" evidence="11">
    <location>
        <begin position="1"/>
        <end position="20"/>
    </location>
</feature>
<dbReference type="InterPro" id="IPR050147">
    <property type="entry name" value="Ser/Thr_Dehydratase"/>
</dbReference>
<dbReference type="InterPro" id="IPR001926">
    <property type="entry name" value="TrpB-like_PALP"/>
</dbReference>
<sequence length="370" mass="38790">MGSIETPIPSTSPQNPWVTTPLTHSEALSSAAGCNIYLKLESYQPSNSFKSRGIGNLLVSSVRSPNTTSTPHFYCASGGNAGLACATAATSLSLSTTIVVPQTTKPLMIAKIRALGDRVRVLQFGKNLGDADKYLRSELLAHDPHGVYVSPYDHPAVWAGNATLIDELATQIPHYDSIVCSVGGGGLLVGLIEGLETYGILPDTTIVAVETRGAESLNVSLRKGELLRLPAIDSIATSLGVSQVAAQAFELAKANDVKSVVISDAEAACACAVLWQAENVLVEPACGASIAVCLNGDLRAAYSHLTDREFSCLDIVIVVCGGSNVTTAMLGEWIDVYGGENEVRDWFVGNQWVGGSYPKIGADGPVDAII</sequence>
<evidence type="ECO:0000256" key="8">
    <source>
        <dbReference type="ARBA" id="ARBA00022898"/>
    </source>
</evidence>
<dbReference type="PROSITE" id="PS00165">
    <property type="entry name" value="DEHYDRATASE_SER_THR"/>
    <property type="match status" value="1"/>
</dbReference>
<evidence type="ECO:0000259" key="12">
    <source>
        <dbReference type="Pfam" id="PF00291"/>
    </source>
</evidence>
<evidence type="ECO:0000256" key="11">
    <source>
        <dbReference type="SAM" id="MobiDB-lite"/>
    </source>
</evidence>
<comment type="catalytic activity">
    <reaction evidence="10">
        <text>L-serine = pyruvate + NH4(+)</text>
        <dbReference type="Rhea" id="RHEA:19169"/>
        <dbReference type="ChEBI" id="CHEBI:15361"/>
        <dbReference type="ChEBI" id="CHEBI:28938"/>
        <dbReference type="ChEBI" id="CHEBI:33384"/>
        <dbReference type="EC" id="4.3.1.17"/>
    </reaction>
</comment>
<dbReference type="GO" id="GO:0005737">
    <property type="term" value="C:cytoplasm"/>
    <property type="evidence" value="ECO:0007669"/>
    <property type="project" value="UniProtKB-SubCell"/>
</dbReference>
<dbReference type="Gene3D" id="3.40.50.1100">
    <property type="match status" value="2"/>
</dbReference>
<dbReference type="AlphaFoldDB" id="A0A383UN06"/>
<evidence type="ECO:0000256" key="2">
    <source>
        <dbReference type="ARBA" id="ARBA00004496"/>
    </source>
</evidence>
<proteinExistence type="inferred from homology"/>
<keyword evidence="6" id="KW-0312">Gluconeogenesis</keyword>
<dbReference type="GO" id="GO:0006565">
    <property type="term" value="P:L-serine catabolic process"/>
    <property type="evidence" value="ECO:0007669"/>
    <property type="project" value="TreeGrafter"/>
</dbReference>
<protein>
    <recommendedName>
        <fullName evidence="5">L-serine ammonia-lyase</fullName>
        <ecNumber evidence="5">4.3.1.17</ecNumber>
    </recommendedName>
</protein>
<evidence type="ECO:0000256" key="9">
    <source>
        <dbReference type="ARBA" id="ARBA00023239"/>
    </source>
</evidence>
<evidence type="ECO:0000256" key="5">
    <source>
        <dbReference type="ARBA" id="ARBA00012093"/>
    </source>
</evidence>
<comment type="pathway">
    <text evidence="3">Carbohydrate biosynthesis; gluconeogenesis.</text>
</comment>
<feature type="compositionally biased region" description="Polar residues" evidence="11">
    <location>
        <begin position="8"/>
        <end position="20"/>
    </location>
</feature>
<feature type="domain" description="Tryptophan synthase beta chain-like PALP" evidence="12">
    <location>
        <begin position="19"/>
        <end position="297"/>
    </location>
</feature>
<evidence type="ECO:0000256" key="3">
    <source>
        <dbReference type="ARBA" id="ARBA00004742"/>
    </source>
</evidence>
<accession>A0A383UN06</accession>
<dbReference type="Proteomes" id="UP000275772">
    <property type="component" value="Unassembled WGS sequence"/>
</dbReference>
<dbReference type="InterPro" id="IPR036052">
    <property type="entry name" value="TrpB-like_PALP_sf"/>
</dbReference>
<name>A0A383UN06_BLUHO</name>
<dbReference type="GO" id="GO:0006567">
    <property type="term" value="P:L-threonine catabolic process"/>
    <property type="evidence" value="ECO:0007669"/>
    <property type="project" value="TreeGrafter"/>
</dbReference>
<dbReference type="FunFam" id="3.40.50.1100:FF:000040">
    <property type="entry name" value="L-serine dehydratase, putative"/>
    <property type="match status" value="1"/>
</dbReference>
<gene>
    <name evidence="13" type="ORF">BLGHR1_12027</name>
</gene>
<comment type="cofactor">
    <cofactor evidence="1">
        <name>pyridoxal 5'-phosphate</name>
        <dbReference type="ChEBI" id="CHEBI:597326"/>
    </cofactor>
</comment>
<reference evidence="13 14" key="1">
    <citation type="submission" date="2017-11" db="EMBL/GenBank/DDBJ databases">
        <authorList>
            <person name="Kracher B."/>
        </authorList>
    </citation>
    <scope>NUCLEOTIDE SEQUENCE [LARGE SCALE GENOMIC DNA]</scope>
    <source>
        <strain evidence="13 14">RACE1</strain>
    </source>
</reference>
<keyword evidence="8" id="KW-0663">Pyridoxal phosphate</keyword>
<dbReference type="PANTHER" id="PTHR48078:SF2">
    <property type="entry name" value="CATABOLIC L-SERINE_THREONINE DEHYDRATASE"/>
    <property type="match status" value="1"/>
</dbReference>
<dbReference type="InterPro" id="IPR000634">
    <property type="entry name" value="Ser/Thr_deHydtase_PyrdxlP-BS"/>
</dbReference>
<evidence type="ECO:0000313" key="14">
    <source>
        <dbReference type="Proteomes" id="UP000275772"/>
    </source>
</evidence>
<dbReference type="Pfam" id="PF00291">
    <property type="entry name" value="PALP"/>
    <property type="match status" value="1"/>
</dbReference>
<dbReference type="SUPFAM" id="SSF53686">
    <property type="entry name" value="Tryptophan synthase beta subunit-like PLP-dependent enzymes"/>
    <property type="match status" value="1"/>
</dbReference>